<evidence type="ECO:0000256" key="16">
    <source>
        <dbReference type="HAMAP-Rule" id="MF_01018"/>
    </source>
</evidence>
<evidence type="ECO:0000256" key="2">
    <source>
        <dbReference type="ARBA" id="ARBA00004496"/>
    </source>
</evidence>
<evidence type="ECO:0000256" key="11">
    <source>
        <dbReference type="ARBA" id="ARBA00022679"/>
    </source>
</evidence>
<comment type="function">
    <text evidence="15 16">Catalyzes the condensation of ATP and 5-phosphoribose 1-diphosphate to form N'-(5'-phosphoribosyl)-ATP (PR-ATP). Has a crucial role in the pathway because the rate of histidine biosynthesis seems to be controlled primarily by regulation of HisG enzymatic activity.</text>
</comment>
<dbReference type="Pfam" id="PF01634">
    <property type="entry name" value="HisG"/>
    <property type="match status" value="1"/>
</dbReference>
<dbReference type="GO" id="GO:0003879">
    <property type="term" value="F:ATP phosphoribosyltransferase activity"/>
    <property type="evidence" value="ECO:0007669"/>
    <property type="project" value="UniProtKB-UniRule"/>
</dbReference>
<evidence type="ECO:0000256" key="14">
    <source>
        <dbReference type="ARBA" id="ARBA00023102"/>
    </source>
</evidence>
<keyword evidence="8 16" id="KW-0963">Cytoplasm</keyword>
<dbReference type="OrthoDB" id="9801867at2"/>
<organism evidence="18 19">
    <name type="scientific">Seleniivibrio woodruffii</name>
    <dbReference type="NCBI Taxonomy" id="1078050"/>
    <lineage>
        <taxon>Bacteria</taxon>
        <taxon>Pseudomonadati</taxon>
        <taxon>Deferribacterota</taxon>
        <taxon>Deferribacteres</taxon>
        <taxon>Deferribacterales</taxon>
        <taxon>Geovibrionaceae</taxon>
        <taxon>Seleniivibrio</taxon>
    </lineage>
</organism>
<evidence type="ECO:0000256" key="15">
    <source>
        <dbReference type="ARBA" id="ARBA00024861"/>
    </source>
</evidence>
<gene>
    <name evidence="16" type="primary">hisG</name>
    <name evidence="18" type="ORF">C8D98_0961</name>
</gene>
<dbReference type="AlphaFoldDB" id="A0A4R1KCZ6"/>
<dbReference type="PROSITE" id="PS01316">
    <property type="entry name" value="ATP_P_PHORIBOSYLTR"/>
    <property type="match status" value="1"/>
</dbReference>
<dbReference type="EC" id="2.4.2.17" evidence="6 16"/>
<dbReference type="RefSeq" id="WP_132872491.1">
    <property type="nucleotide sequence ID" value="NZ_JAJUHT010000004.1"/>
</dbReference>
<dbReference type="GO" id="GO:0005737">
    <property type="term" value="C:cytoplasm"/>
    <property type="evidence" value="ECO:0007669"/>
    <property type="project" value="UniProtKB-SubCell"/>
</dbReference>
<dbReference type="GO" id="GO:0005524">
    <property type="term" value="F:ATP binding"/>
    <property type="evidence" value="ECO:0007669"/>
    <property type="project" value="UniProtKB-KW"/>
</dbReference>
<evidence type="ECO:0000256" key="10">
    <source>
        <dbReference type="ARBA" id="ARBA00022676"/>
    </source>
</evidence>
<comment type="similarity">
    <text evidence="4 16">Belongs to the ATP phosphoribosyltransferase family. Short subfamily.</text>
</comment>
<comment type="caution">
    <text evidence="18">The sequence shown here is derived from an EMBL/GenBank/DDBJ whole genome shotgun (WGS) entry which is preliminary data.</text>
</comment>
<keyword evidence="13 16" id="KW-0067">ATP-binding</keyword>
<keyword evidence="12 16" id="KW-0547">Nucleotide-binding</keyword>
<proteinExistence type="inferred from homology"/>
<evidence type="ECO:0000256" key="5">
    <source>
        <dbReference type="ARBA" id="ARBA00011496"/>
    </source>
</evidence>
<dbReference type="InterPro" id="IPR024893">
    <property type="entry name" value="ATP_PRibTrfase_HisG_short"/>
</dbReference>
<dbReference type="Gene3D" id="3.40.190.10">
    <property type="entry name" value="Periplasmic binding protein-like II"/>
    <property type="match status" value="2"/>
</dbReference>
<evidence type="ECO:0000256" key="4">
    <source>
        <dbReference type="ARBA" id="ARBA00009489"/>
    </source>
</evidence>
<accession>A0A4R1KCZ6</accession>
<dbReference type="NCBIfam" id="TIGR00070">
    <property type="entry name" value="hisG"/>
    <property type="match status" value="1"/>
</dbReference>
<evidence type="ECO:0000313" key="19">
    <source>
        <dbReference type="Proteomes" id="UP000294614"/>
    </source>
</evidence>
<evidence type="ECO:0000256" key="3">
    <source>
        <dbReference type="ARBA" id="ARBA00004667"/>
    </source>
</evidence>
<dbReference type="EMBL" id="SMGG01000003">
    <property type="protein sequence ID" value="TCK62435.1"/>
    <property type="molecule type" value="Genomic_DNA"/>
</dbReference>
<evidence type="ECO:0000256" key="7">
    <source>
        <dbReference type="ARBA" id="ARBA00020998"/>
    </source>
</evidence>
<protein>
    <recommendedName>
        <fullName evidence="7 16">ATP phosphoribosyltransferase</fullName>
        <shortName evidence="16">ATP-PRT</shortName>
        <shortName evidence="16">ATP-PRTase</shortName>
        <ecNumber evidence="6 16">2.4.2.17</ecNumber>
    </recommendedName>
</protein>
<dbReference type="FunFam" id="3.40.190.10:FF:000008">
    <property type="entry name" value="ATP phosphoribosyltransferase"/>
    <property type="match status" value="1"/>
</dbReference>
<sequence length="210" mass="23387">MRTDDCINVALPKGRLAEDTVELFLKKGITREGVVDFNSRMLTFHDEVNNIKFMMVRNMDVSTYVKHGAADIGVVGKDILLESAADVYEYLDLGFGYCRLCVAGLKDSDHSYRHDMVVATKYPSLTKNFFAGKGVFVETIKLYGSIELSPIVGLSDFIVDLVSTGQTLKKNGLVEVETMLESTARLIGNKSMAKVKYQRIREILEVVESA</sequence>
<comment type="subcellular location">
    <subcellularLocation>
        <location evidence="2 16">Cytoplasm</location>
    </subcellularLocation>
</comment>
<dbReference type="SUPFAM" id="SSF53850">
    <property type="entry name" value="Periplasmic binding protein-like II"/>
    <property type="match status" value="1"/>
</dbReference>
<dbReference type="InterPro" id="IPR018198">
    <property type="entry name" value="ATP_PRibTrfase_CS"/>
</dbReference>
<keyword evidence="10 16" id="KW-0328">Glycosyltransferase</keyword>
<keyword evidence="19" id="KW-1185">Reference proteome</keyword>
<dbReference type="GO" id="GO:0000105">
    <property type="term" value="P:L-histidine biosynthetic process"/>
    <property type="evidence" value="ECO:0007669"/>
    <property type="project" value="UniProtKB-UniRule"/>
</dbReference>
<dbReference type="PANTHER" id="PTHR21403:SF8">
    <property type="entry name" value="ATP PHOSPHORIBOSYLTRANSFERASE"/>
    <property type="match status" value="1"/>
</dbReference>
<evidence type="ECO:0000259" key="17">
    <source>
        <dbReference type="Pfam" id="PF01634"/>
    </source>
</evidence>
<evidence type="ECO:0000256" key="8">
    <source>
        <dbReference type="ARBA" id="ARBA00022490"/>
    </source>
</evidence>
<keyword evidence="11 16" id="KW-0808">Transferase</keyword>
<evidence type="ECO:0000313" key="18">
    <source>
        <dbReference type="EMBL" id="TCK62435.1"/>
    </source>
</evidence>
<dbReference type="Proteomes" id="UP000294614">
    <property type="component" value="Unassembled WGS sequence"/>
</dbReference>
<comment type="domain">
    <text evidence="16">Lacks the C-terminal regulatory region which is replaced by HisZ.</text>
</comment>
<comment type="catalytic activity">
    <reaction evidence="1 16">
        <text>1-(5-phospho-beta-D-ribosyl)-ATP + diphosphate = 5-phospho-alpha-D-ribose 1-diphosphate + ATP</text>
        <dbReference type="Rhea" id="RHEA:18473"/>
        <dbReference type="ChEBI" id="CHEBI:30616"/>
        <dbReference type="ChEBI" id="CHEBI:33019"/>
        <dbReference type="ChEBI" id="CHEBI:58017"/>
        <dbReference type="ChEBI" id="CHEBI:73183"/>
        <dbReference type="EC" id="2.4.2.17"/>
    </reaction>
</comment>
<evidence type="ECO:0000256" key="1">
    <source>
        <dbReference type="ARBA" id="ARBA00000915"/>
    </source>
</evidence>
<reference evidence="18 19" key="1">
    <citation type="submission" date="2019-03" db="EMBL/GenBank/DDBJ databases">
        <title>Genomic Encyclopedia of Type Strains, Phase IV (KMG-IV): sequencing the most valuable type-strain genomes for metagenomic binning, comparative biology and taxonomic classification.</title>
        <authorList>
            <person name="Goeker M."/>
        </authorList>
    </citation>
    <scope>NUCLEOTIDE SEQUENCE [LARGE SCALE GENOMIC DNA]</scope>
    <source>
        <strain evidence="18 19">DSM 24984</strain>
    </source>
</reference>
<dbReference type="InterPro" id="IPR013820">
    <property type="entry name" value="ATP_PRibTrfase_cat"/>
</dbReference>
<name>A0A4R1KCZ6_9BACT</name>
<evidence type="ECO:0000256" key="12">
    <source>
        <dbReference type="ARBA" id="ARBA00022741"/>
    </source>
</evidence>
<keyword evidence="14 16" id="KW-0368">Histidine biosynthesis</keyword>
<evidence type="ECO:0000256" key="6">
    <source>
        <dbReference type="ARBA" id="ARBA00011946"/>
    </source>
</evidence>
<feature type="domain" description="ATP phosphoribosyltransferase catalytic" evidence="17">
    <location>
        <begin position="57"/>
        <end position="207"/>
    </location>
</feature>
<keyword evidence="9 16" id="KW-0028">Amino-acid biosynthesis</keyword>
<dbReference type="PANTHER" id="PTHR21403">
    <property type="entry name" value="ATP PHOSPHORIBOSYLTRANSFERASE ATP-PRTASE"/>
    <property type="match status" value="1"/>
</dbReference>
<dbReference type="HAMAP" id="MF_01018">
    <property type="entry name" value="HisG_Short"/>
    <property type="match status" value="1"/>
</dbReference>
<comment type="pathway">
    <text evidence="3 16">Amino-acid biosynthesis; L-histidine biosynthesis; L-histidine from 5-phospho-alpha-D-ribose 1-diphosphate: step 1/9.</text>
</comment>
<comment type="subunit">
    <text evidence="5 16">Heteromultimer composed of HisG and HisZ subunits.</text>
</comment>
<dbReference type="CDD" id="cd13595">
    <property type="entry name" value="PBP2_HisGs"/>
    <property type="match status" value="1"/>
</dbReference>
<evidence type="ECO:0000256" key="9">
    <source>
        <dbReference type="ARBA" id="ARBA00022605"/>
    </source>
</evidence>
<dbReference type="UniPathway" id="UPA00031">
    <property type="reaction ID" value="UER00006"/>
</dbReference>
<dbReference type="InterPro" id="IPR001348">
    <property type="entry name" value="ATP_PRibTrfase_HisG"/>
</dbReference>
<evidence type="ECO:0000256" key="13">
    <source>
        <dbReference type="ARBA" id="ARBA00022840"/>
    </source>
</evidence>